<sequence length="66" mass="7742">QFQHRKYPYICYSLNISIDWQRQGTMIALKPNYTYRIARVQTPSPITDLQSISKSPTLQLNAQVKQ</sequence>
<proteinExistence type="predicted"/>
<organism evidence="1 2">
    <name type="scientific">Halocaridina rubra</name>
    <name type="common">Hawaiian red shrimp</name>
    <dbReference type="NCBI Taxonomy" id="373956"/>
    <lineage>
        <taxon>Eukaryota</taxon>
        <taxon>Metazoa</taxon>
        <taxon>Ecdysozoa</taxon>
        <taxon>Arthropoda</taxon>
        <taxon>Crustacea</taxon>
        <taxon>Multicrustacea</taxon>
        <taxon>Malacostraca</taxon>
        <taxon>Eumalacostraca</taxon>
        <taxon>Eucarida</taxon>
        <taxon>Decapoda</taxon>
        <taxon>Pleocyemata</taxon>
        <taxon>Caridea</taxon>
        <taxon>Atyoidea</taxon>
        <taxon>Atyidae</taxon>
        <taxon>Halocaridina</taxon>
    </lineage>
</organism>
<dbReference type="Proteomes" id="UP001381693">
    <property type="component" value="Unassembled WGS sequence"/>
</dbReference>
<name>A0AAN8WWR1_HALRR</name>
<comment type="caution">
    <text evidence="1">The sequence shown here is derived from an EMBL/GenBank/DDBJ whole genome shotgun (WGS) entry which is preliminary data.</text>
</comment>
<accession>A0AAN8WWR1</accession>
<evidence type="ECO:0000313" key="2">
    <source>
        <dbReference type="Proteomes" id="UP001381693"/>
    </source>
</evidence>
<dbReference type="EMBL" id="JAXCGZ010017139">
    <property type="protein sequence ID" value="KAK7068729.1"/>
    <property type="molecule type" value="Genomic_DNA"/>
</dbReference>
<dbReference type="AlphaFoldDB" id="A0AAN8WWR1"/>
<feature type="non-terminal residue" evidence="1">
    <location>
        <position position="1"/>
    </location>
</feature>
<protein>
    <submittedName>
        <fullName evidence="1">Uncharacterized protein</fullName>
    </submittedName>
</protein>
<reference evidence="1 2" key="1">
    <citation type="submission" date="2023-11" db="EMBL/GenBank/DDBJ databases">
        <title>Halocaridina rubra genome assembly.</title>
        <authorList>
            <person name="Smith C."/>
        </authorList>
    </citation>
    <scope>NUCLEOTIDE SEQUENCE [LARGE SCALE GENOMIC DNA]</scope>
    <source>
        <strain evidence="1">EP-1</strain>
        <tissue evidence="1">Whole</tissue>
    </source>
</reference>
<evidence type="ECO:0000313" key="1">
    <source>
        <dbReference type="EMBL" id="KAK7068729.1"/>
    </source>
</evidence>
<gene>
    <name evidence="1" type="ORF">SK128_002807</name>
</gene>
<keyword evidence="2" id="KW-1185">Reference proteome</keyword>